<organism evidence="2 3">
    <name type="scientific">Dictyocaulus viviparus</name>
    <name type="common">Bovine lungworm</name>
    <dbReference type="NCBI Taxonomy" id="29172"/>
    <lineage>
        <taxon>Eukaryota</taxon>
        <taxon>Metazoa</taxon>
        <taxon>Ecdysozoa</taxon>
        <taxon>Nematoda</taxon>
        <taxon>Chromadorea</taxon>
        <taxon>Rhabditida</taxon>
        <taxon>Rhabditina</taxon>
        <taxon>Rhabditomorpha</taxon>
        <taxon>Strongyloidea</taxon>
        <taxon>Metastrongylidae</taxon>
        <taxon>Dictyocaulus</taxon>
    </lineage>
</organism>
<evidence type="ECO:0000256" key="1">
    <source>
        <dbReference type="SAM" id="MobiDB-lite"/>
    </source>
</evidence>
<evidence type="ECO:0000313" key="3">
    <source>
        <dbReference type="Proteomes" id="UP000053766"/>
    </source>
</evidence>
<protein>
    <submittedName>
        <fullName evidence="2">Uncharacterized protein</fullName>
    </submittedName>
</protein>
<accession>A0A0D8XMI1</accession>
<proteinExistence type="predicted"/>
<feature type="compositionally biased region" description="Polar residues" evidence="1">
    <location>
        <begin position="231"/>
        <end position="245"/>
    </location>
</feature>
<feature type="compositionally biased region" description="Basic and acidic residues" evidence="1">
    <location>
        <begin position="180"/>
        <end position="195"/>
    </location>
</feature>
<name>A0A0D8XMI1_DICVI</name>
<dbReference type="AlphaFoldDB" id="A0A0D8XMI1"/>
<gene>
    <name evidence="2" type="ORF">DICVIV_08126</name>
</gene>
<feature type="compositionally biased region" description="Low complexity" evidence="1">
    <location>
        <begin position="21"/>
        <end position="36"/>
    </location>
</feature>
<feature type="compositionally biased region" description="Polar residues" evidence="1">
    <location>
        <begin position="199"/>
        <end position="208"/>
    </location>
</feature>
<dbReference type="EMBL" id="KN716384">
    <property type="protein sequence ID" value="KJH45833.1"/>
    <property type="molecule type" value="Genomic_DNA"/>
</dbReference>
<feature type="region of interest" description="Disordered" evidence="1">
    <location>
        <begin position="180"/>
        <end position="214"/>
    </location>
</feature>
<dbReference type="Proteomes" id="UP000053766">
    <property type="component" value="Unassembled WGS sequence"/>
</dbReference>
<reference evidence="3" key="2">
    <citation type="journal article" date="2016" name="Sci. Rep.">
        <title>Dictyocaulus viviparus genome, variome and transcriptome elucidate lungworm biology and support future intervention.</title>
        <authorList>
            <person name="McNulty S.N."/>
            <person name="Strube C."/>
            <person name="Rosa B.A."/>
            <person name="Martin J.C."/>
            <person name="Tyagi R."/>
            <person name="Choi Y.J."/>
            <person name="Wang Q."/>
            <person name="Hallsworth Pepin K."/>
            <person name="Zhang X."/>
            <person name="Ozersky P."/>
            <person name="Wilson R.K."/>
            <person name="Sternberg P.W."/>
            <person name="Gasser R.B."/>
            <person name="Mitreva M."/>
        </authorList>
    </citation>
    <scope>NUCLEOTIDE SEQUENCE [LARGE SCALE GENOMIC DNA]</scope>
    <source>
        <strain evidence="3">HannoverDv2000</strain>
    </source>
</reference>
<keyword evidence="3" id="KW-1185">Reference proteome</keyword>
<feature type="region of interest" description="Disordered" evidence="1">
    <location>
        <begin position="17"/>
        <end position="50"/>
    </location>
</feature>
<feature type="region of interest" description="Disordered" evidence="1">
    <location>
        <begin position="231"/>
        <end position="282"/>
    </location>
</feature>
<feature type="compositionally biased region" description="Low complexity" evidence="1">
    <location>
        <begin position="132"/>
        <end position="147"/>
    </location>
</feature>
<feature type="region of interest" description="Disordered" evidence="1">
    <location>
        <begin position="132"/>
        <end position="162"/>
    </location>
</feature>
<reference evidence="2 3" key="1">
    <citation type="submission" date="2013-11" db="EMBL/GenBank/DDBJ databases">
        <title>Draft genome of the bovine lungworm Dictyocaulus viviparus.</title>
        <authorList>
            <person name="Mitreva M."/>
        </authorList>
    </citation>
    <scope>NUCLEOTIDE SEQUENCE [LARGE SCALE GENOMIC DNA]</scope>
    <source>
        <strain evidence="2 3">HannoverDv2000</strain>
    </source>
</reference>
<sequence length="295" mass="32188">MLKRKILKQKDALNMVANELTTATPPTQTTSTSPKQQEQHEKVGQSSQISQEEIAKITQGIGALVNIIKEKTTATAAVEEEKMAKVDSKDGKMQLPTTTEEIEAAKKSKEANQREANILSDLLEAANKLGKAVNQQNPQQQKPGNNVSDAEGTTSNKSFSSQDDIAKITAGINSLVESFKKQTQDKQTNDGKGADHPAQTEQSEQSAKSGGDFLNNLMSIANDLSKVVAERNTSTAQNATSNDQHLGTIRGKATDIFQKPKENSPSKEKEEKQSKDEPVIDDVEEEKTTMFLFEQ</sequence>
<evidence type="ECO:0000313" key="2">
    <source>
        <dbReference type="EMBL" id="KJH45833.1"/>
    </source>
</evidence>
<dbReference type="OrthoDB" id="5857485at2759"/>
<feature type="compositionally biased region" description="Polar residues" evidence="1">
    <location>
        <begin position="151"/>
        <end position="162"/>
    </location>
</feature>
<feature type="compositionally biased region" description="Basic and acidic residues" evidence="1">
    <location>
        <begin position="258"/>
        <end position="278"/>
    </location>
</feature>